<sequence>MSRENWSDNVAGTNIWIGRRPTKSEAASFDHIFDVTAEFPASHPDRAQCIPNLDGMPLADHEPVRLPDCGRTLVHCAQGHGRSAAWLAFQLVHNGLSADHRAALSLIQRARPKAQPSRDQLVQLGLE</sequence>
<evidence type="ECO:0000313" key="2">
    <source>
        <dbReference type="EMBL" id="PRQ09022.1"/>
    </source>
</evidence>
<dbReference type="PANTHER" id="PTHR47216">
    <property type="match status" value="1"/>
</dbReference>
<dbReference type="PANTHER" id="PTHR47216:SF4">
    <property type="entry name" value="OS01G0859400 PROTEIN"/>
    <property type="match status" value="1"/>
</dbReference>
<dbReference type="PROSITE" id="PS50056">
    <property type="entry name" value="TYR_PHOSPHATASE_2"/>
    <property type="match status" value="1"/>
</dbReference>
<gene>
    <name evidence="2" type="ORF">ENSA7_12930</name>
</gene>
<name>A0A2S9YVE8_9BACT</name>
<evidence type="ECO:0000259" key="1">
    <source>
        <dbReference type="PROSITE" id="PS50056"/>
    </source>
</evidence>
<dbReference type="PROSITE" id="PS00383">
    <property type="entry name" value="TYR_PHOSPHATASE_1"/>
    <property type="match status" value="1"/>
</dbReference>
<dbReference type="InterPro" id="IPR016130">
    <property type="entry name" value="Tyr_Pase_AS"/>
</dbReference>
<organism evidence="2 3">
    <name type="scientific">Enhygromyxa salina</name>
    <dbReference type="NCBI Taxonomy" id="215803"/>
    <lineage>
        <taxon>Bacteria</taxon>
        <taxon>Pseudomonadati</taxon>
        <taxon>Myxococcota</taxon>
        <taxon>Polyangia</taxon>
        <taxon>Nannocystales</taxon>
        <taxon>Nannocystaceae</taxon>
        <taxon>Enhygromyxa</taxon>
    </lineage>
</organism>
<comment type="caution">
    <text evidence="2">The sequence shown here is derived from an EMBL/GenBank/DDBJ whole genome shotgun (WGS) entry which is preliminary data.</text>
</comment>
<dbReference type="Gene3D" id="3.90.190.10">
    <property type="entry name" value="Protein tyrosine phosphatase superfamily"/>
    <property type="match status" value="1"/>
</dbReference>
<dbReference type="SUPFAM" id="SSF52799">
    <property type="entry name" value="(Phosphotyrosine protein) phosphatases II"/>
    <property type="match status" value="1"/>
</dbReference>
<evidence type="ECO:0000313" key="3">
    <source>
        <dbReference type="Proteomes" id="UP000238823"/>
    </source>
</evidence>
<feature type="domain" description="Tyrosine specific protein phosphatases" evidence="1">
    <location>
        <begin position="70"/>
        <end position="122"/>
    </location>
</feature>
<dbReference type="EMBL" id="PVNL01000031">
    <property type="protein sequence ID" value="PRQ09022.1"/>
    <property type="molecule type" value="Genomic_DNA"/>
</dbReference>
<dbReference type="InterPro" id="IPR000387">
    <property type="entry name" value="Tyr_Pase_dom"/>
</dbReference>
<dbReference type="AlphaFoldDB" id="A0A2S9YVE8"/>
<proteinExistence type="predicted"/>
<accession>A0A2S9YVE8</accession>
<protein>
    <recommendedName>
        <fullName evidence="1">Tyrosine specific protein phosphatases domain-containing protein</fullName>
    </recommendedName>
</protein>
<dbReference type="InterPro" id="IPR029021">
    <property type="entry name" value="Prot-tyrosine_phosphatase-like"/>
</dbReference>
<reference evidence="2 3" key="1">
    <citation type="submission" date="2018-03" db="EMBL/GenBank/DDBJ databases">
        <title>Draft Genome Sequences of the Obligatory Marine Myxobacteria Enhygromyxa salina SWB007.</title>
        <authorList>
            <person name="Poehlein A."/>
            <person name="Moghaddam J.A."/>
            <person name="Harms H."/>
            <person name="Alanjari M."/>
            <person name="Koenig G.M."/>
            <person name="Daniel R."/>
            <person name="Schaeberle T.F."/>
        </authorList>
    </citation>
    <scope>NUCLEOTIDE SEQUENCE [LARGE SCALE GENOMIC DNA]</scope>
    <source>
        <strain evidence="2 3">SWB007</strain>
    </source>
</reference>
<dbReference type="Proteomes" id="UP000238823">
    <property type="component" value="Unassembled WGS sequence"/>
</dbReference>